<keyword evidence="5 7" id="KW-0472">Membrane</keyword>
<evidence type="ECO:0000256" key="3">
    <source>
        <dbReference type="ARBA" id="ARBA00022801"/>
    </source>
</evidence>
<dbReference type="OrthoDB" id="6088058at2"/>
<feature type="binding site" evidence="6">
    <location>
        <position position="102"/>
    </location>
    <ligand>
        <name>Zn(2+)</name>
        <dbReference type="ChEBI" id="CHEBI:29105"/>
        <note>catalytic</note>
    </ligand>
</feature>
<dbReference type="Pfam" id="PF05875">
    <property type="entry name" value="Ceramidase"/>
    <property type="match status" value="1"/>
</dbReference>
<keyword evidence="4 7" id="KW-1133">Transmembrane helix</keyword>
<evidence type="ECO:0000256" key="5">
    <source>
        <dbReference type="ARBA" id="ARBA00023136"/>
    </source>
</evidence>
<proteinExistence type="predicted"/>
<feature type="transmembrane region" description="Helical" evidence="7">
    <location>
        <begin position="82"/>
        <end position="103"/>
    </location>
</feature>
<dbReference type="GO" id="GO:0016811">
    <property type="term" value="F:hydrolase activity, acting on carbon-nitrogen (but not peptide) bonds, in linear amides"/>
    <property type="evidence" value="ECO:0007669"/>
    <property type="project" value="InterPro"/>
</dbReference>
<feature type="transmembrane region" description="Helical" evidence="7">
    <location>
        <begin position="48"/>
        <end position="70"/>
    </location>
</feature>
<evidence type="ECO:0000256" key="6">
    <source>
        <dbReference type="PIRSR" id="PIRSR608901-2"/>
    </source>
</evidence>
<keyword evidence="6" id="KW-0862">Zinc</keyword>
<comment type="caution">
    <text evidence="8">The sequence shown here is derived from an EMBL/GenBank/DDBJ whole genome shotgun (WGS) entry which is preliminary data.</text>
</comment>
<keyword evidence="3" id="KW-0378">Hydrolase</keyword>
<protein>
    <submittedName>
        <fullName evidence="8">Per1-like protein</fullName>
    </submittedName>
</protein>
<feature type="transmembrane region" description="Helical" evidence="7">
    <location>
        <begin position="170"/>
        <end position="188"/>
    </location>
</feature>
<dbReference type="GO" id="GO:0016020">
    <property type="term" value="C:membrane"/>
    <property type="evidence" value="ECO:0007669"/>
    <property type="project" value="UniProtKB-SubCell"/>
</dbReference>
<dbReference type="PANTHER" id="PTHR34368:SF1">
    <property type="entry name" value="OS01G0962200 PROTEIN"/>
    <property type="match status" value="1"/>
</dbReference>
<dbReference type="PANTHER" id="PTHR34368">
    <property type="entry name" value="OS01G0962200 PROTEIN"/>
    <property type="match status" value="1"/>
</dbReference>
<evidence type="ECO:0000313" key="9">
    <source>
        <dbReference type="Proteomes" id="UP000238071"/>
    </source>
</evidence>
<dbReference type="GO" id="GO:0046872">
    <property type="term" value="F:metal ion binding"/>
    <property type="evidence" value="ECO:0007669"/>
    <property type="project" value="UniProtKB-KW"/>
</dbReference>
<dbReference type="InterPro" id="IPR008901">
    <property type="entry name" value="ACER"/>
</dbReference>
<evidence type="ECO:0000256" key="2">
    <source>
        <dbReference type="ARBA" id="ARBA00022692"/>
    </source>
</evidence>
<organism evidence="8 9">
    <name type="scientific">Methylobacter tundripaludum</name>
    <dbReference type="NCBI Taxonomy" id="173365"/>
    <lineage>
        <taxon>Bacteria</taxon>
        <taxon>Pseudomonadati</taxon>
        <taxon>Pseudomonadota</taxon>
        <taxon>Gammaproteobacteria</taxon>
        <taxon>Methylococcales</taxon>
        <taxon>Methylococcaceae</taxon>
        <taxon>Methylobacter</taxon>
    </lineage>
</organism>
<gene>
    <name evidence="8" type="ORF">B0F88_11387</name>
</gene>
<accession>A0A2S6GRE4</accession>
<evidence type="ECO:0000313" key="8">
    <source>
        <dbReference type="EMBL" id="PPK67747.1"/>
    </source>
</evidence>
<comment type="cofactor">
    <cofactor evidence="6">
        <name>Zn(2+)</name>
        <dbReference type="ChEBI" id="CHEBI:29105"/>
    </cofactor>
</comment>
<feature type="transmembrane region" description="Helical" evidence="7">
    <location>
        <begin position="197"/>
        <end position="214"/>
    </location>
</feature>
<feature type="transmembrane region" description="Helical" evidence="7">
    <location>
        <begin position="7"/>
        <end position="28"/>
    </location>
</feature>
<dbReference type="Proteomes" id="UP000238071">
    <property type="component" value="Unassembled WGS sequence"/>
</dbReference>
<dbReference type="AlphaFoldDB" id="A0A2S6GRE4"/>
<dbReference type="EMBL" id="PTIY01000013">
    <property type="protein sequence ID" value="PPK67747.1"/>
    <property type="molecule type" value="Genomic_DNA"/>
</dbReference>
<name>A0A2S6GRE4_9GAMM</name>
<sequence length="253" mass="28282">MLADNRLTIMPAIIVVAIIAVFSLDPIAQEAAYHNFADQRRILGIANFFNVLSSLPFVIIGIIGMRLVALRRIQGGLSELQPMYLTFFAGVLLTGFGSAYYHLQPGNQTLLWDRLPMTIAFMALFCAIVGEYISIQLARQLFAPLLIGGIASVLYWYVTEINGNGDLRAYVLVQFLPVLLIPLILRLFDSKLDNDKYIWGVVIAYAVSKLMELFDAQLYSIFGLLSGHSLKHLVAAFGALIFYWALQQRRSSK</sequence>
<evidence type="ECO:0000256" key="1">
    <source>
        <dbReference type="ARBA" id="ARBA00004141"/>
    </source>
</evidence>
<keyword evidence="2 7" id="KW-0812">Transmembrane</keyword>
<feature type="transmembrane region" description="Helical" evidence="7">
    <location>
        <begin position="115"/>
        <end position="134"/>
    </location>
</feature>
<keyword evidence="6" id="KW-0479">Metal-binding</keyword>
<feature type="transmembrane region" description="Helical" evidence="7">
    <location>
        <begin position="141"/>
        <end position="158"/>
    </location>
</feature>
<evidence type="ECO:0000256" key="4">
    <source>
        <dbReference type="ARBA" id="ARBA00022989"/>
    </source>
</evidence>
<evidence type="ECO:0000256" key="7">
    <source>
        <dbReference type="SAM" id="Phobius"/>
    </source>
</evidence>
<keyword evidence="9" id="KW-1185">Reference proteome</keyword>
<comment type="subcellular location">
    <subcellularLocation>
        <location evidence="1">Membrane</location>
        <topology evidence="1">Multi-pass membrane protein</topology>
    </subcellularLocation>
</comment>
<dbReference type="GO" id="GO:0006672">
    <property type="term" value="P:ceramide metabolic process"/>
    <property type="evidence" value="ECO:0007669"/>
    <property type="project" value="InterPro"/>
</dbReference>
<reference evidence="8 9" key="1">
    <citation type="submission" date="2018-02" db="EMBL/GenBank/DDBJ databases">
        <title>Subsurface microbial communities from deep shales in Ohio and West Virginia, USA.</title>
        <authorList>
            <person name="Wrighton K."/>
        </authorList>
    </citation>
    <scope>NUCLEOTIDE SEQUENCE [LARGE SCALE GENOMIC DNA]</scope>
    <source>
        <strain evidence="8 9">OWC-G53F</strain>
    </source>
</reference>
<feature type="transmembrane region" description="Helical" evidence="7">
    <location>
        <begin position="220"/>
        <end position="246"/>
    </location>
</feature>